<dbReference type="InterPro" id="IPR011004">
    <property type="entry name" value="Trimer_LpxA-like_sf"/>
</dbReference>
<evidence type="ECO:0000256" key="2">
    <source>
        <dbReference type="ARBA" id="ARBA00023315"/>
    </source>
</evidence>
<dbReference type="PANTHER" id="PTHR42811">
    <property type="entry name" value="SERINE ACETYLTRANSFERASE"/>
    <property type="match status" value="1"/>
</dbReference>
<keyword evidence="1 3" id="KW-0808">Transferase</keyword>
<dbReference type="GO" id="GO:0016746">
    <property type="term" value="F:acyltransferase activity"/>
    <property type="evidence" value="ECO:0007669"/>
    <property type="project" value="UniProtKB-KW"/>
</dbReference>
<dbReference type="EMBL" id="MT799691">
    <property type="protein sequence ID" value="QOW37954.1"/>
    <property type="molecule type" value="Genomic_DNA"/>
</dbReference>
<name>A0A7S7A9R6_LEUME</name>
<dbReference type="CDD" id="cd03354">
    <property type="entry name" value="LbH_SAT"/>
    <property type="match status" value="1"/>
</dbReference>
<accession>A0A7S7A9R6</accession>
<dbReference type="Gene3D" id="2.160.10.10">
    <property type="entry name" value="Hexapeptide repeat proteins"/>
    <property type="match status" value="1"/>
</dbReference>
<evidence type="ECO:0000313" key="3">
    <source>
        <dbReference type="EMBL" id="QOW37954.1"/>
    </source>
</evidence>
<sequence length="184" mass="20539">MPQHSVMKPINASKSYLVLINSLQILKKFTKQRFKMNQKTEILAQCLINLYYFGSRNLNNRTRYLIYKIINFIFAKLFLNSEIPATVKIGKNLKIYHPYGITINENVEIGENVILRKNVTIGNKGINNQAAPVIGNNVEFGVGSVVIGPVFIESNSIIGANAVVTKSCPEESIMVGIPAKNIKK</sequence>
<reference evidence="3" key="1">
    <citation type="journal article" date="2020" name="FEMS Microbiol. Lett.">
        <title>Screening for texturing Leuconostoc and genomics behind polysaccharide production.</title>
        <authorList>
            <person name="Poulsen V.K."/>
            <person name="Koza A."/>
            <person name="Al-Nakeeb K."/>
            <person name="Oeregaard G."/>
        </authorList>
    </citation>
    <scope>NUCLEOTIDE SEQUENCE</scope>
    <source>
        <strain evidence="3">Ln1</strain>
    </source>
</reference>
<organism evidence="3">
    <name type="scientific">Leuconostoc mesenteroides</name>
    <dbReference type="NCBI Taxonomy" id="1245"/>
    <lineage>
        <taxon>Bacteria</taxon>
        <taxon>Bacillati</taxon>
        <taxon>Bacillota</taxon>
        <taxon>Bacilli</taxon>
        <taxon>Lactobacillales</taxon>
        <taxon>Lactobacillaceae</taxon>
        <taxon>Leuconostoc</taxon>
    </lineage>
</organism>
<proteinExistence type="predicted"/>
<evidence type="ECO:0000256" key="1">
    <source>
        <dbReference type="ARBA" id="ARBA00022679"/>
    </source>
</evidence>
<dbReference type="InterPro" id="IPR045304">
    <property type="entry name" value="LbH_SAT"/>
</dbReference>
<dbReference type="SUPFAM" id="SSF51161">
    <property type="entry name" value="Trimeric LpxA-like enzymes"/>
    <property type="match status" value="1"/>
</dbReference>
<dbReference type="AlphaFoldDB" id="A0A7S7A9R6"/>
<keyword evidence="2" id="KW-0012">Acyltransferase</keyword>
<protein>
    <submittedName>
        <fullName evidence="3">Acetyltransferase</fullName>
    </submittedName>
</protein>